<dbReference type="CDD" id="cd18010">
    <property type="entry name" value="DEXHc_HARP_SMARCAL1"/>
    <property type="match status" value="1"/>
</dbReference>
<dbReference type="GO" id="GO:0016787">
    <property type="term" value="F:hydrolase activity"/>
    <property type="evidence" value="ECO:0007669"/>
    <property type="project" value="UniProtKB-KW"/>
</dbReference>
<dbReference type="OMA" id="DMANSAH"/>
<dbReference type="RefSeq" id="XP_005787424.1">
    <property type="nucleotide sequence ID" value="XM_005787367.1"/>
</dbReference>
<organism evidence="3 4">
    <name type="scientific">Emiliania huxleyi (strain CCMP1516)</name>
    <dbReference type="NCBI Taxonomy" id="280463"/>
    <lineage>
        <taxon>Eukaryota</taxon>
        <taxon>Haptista</taxon>
        <taxon>Haptophyta</taxon>
        <taxon>Prymnesiophyceae</taxon>
        <taxon>Isochrysidales</taxon>
        <taxon>Noelaerhabdaceae</taxon>
        <taxon>Emiliania</taxon>
    </lineage>
</organism>
<dbReference type="PROSITE" id="PS51192">
    <property type="entry name" value="HELICASE_ATP_BIND_1"/>
    <property type="match status" value="1"/>
</dbReference>
<evidence type="ECO:0000313" key="3">
    <source>
        <dbReference type="EnsemblProtists" id="EOD34995"/>
    </source>
</evidence>
<keyword evidence="4" id="KW-1185">Reference proteome</keyword>
<dbReference type="Pfam" id="PF00176">
    <property type="entry name" value="SNF2-rel_dom"/>
    <property type="match status" value="1"/>
</dbReference>
<dbReference type="InterPro" id="IPR000330">
    <property type="entry name" value="SNF2_N"/>
</dbReference>
<evidence type="ECO:0000259" key="2">
    <source>
        <dbReference type="PROSITE" id="PS51192"/>
    </source>
</evidence>
<dbReference type="InterPro" id="IPR038718">
    <property type="entry name" value="SNF2-like_sf"/>
</dbReference>
<dbReference type="HOGENOM" id="CLU_000315_33_4_1"/>
<reference evidence="3" key="2">
    <citation type="submission" date="2024-10" db="UniProtKB">
        <authorList>
            <consortium name="EnsemblProtists"/>
        </authorList>
    </citation>
    <scope>IDENTIFICATION</scope>
</reference>
<sequence>MSLPSAKAAGAAARDAVATPSPGSLDASLMPFQREGVRRILAWDGRALLGDEMGLGKTLQAIAVARHYRREWPLLVLCPTSMAHTWADELERWCPELVPGQINLIKSHHNGALSSAAVTILTYGLVTNGKEKERLVANVMAAGFAVVIVDEAHYLKTRDSVRTKLILPLLAAAQRCVMLTGTPALNRPVELYPLLSTLRPQQPAWRTYSAFVQRYCAAKPTFFGGRRGLDVSGSSNEAELYALLCETLMVRRLKAEVLDELPPKQRQRATLALDAITREADALPSGPSFERRSLLSKSVVELAAAKAALTAEYALELVASCERLLFFAHHMTSLVRAFEAAPRGSPVLFLLSITAAGQGITLTSACNVCFGELRWVPGELLQAEDRAHRIGQANAVNIFYVCAKGTVDEARTGGGRGPRAVRP</sequence>
<dbReference type="STRING" id="2903.R1F7V3"/>
<dbReference type="CDD" id="cd18793">
    <property type="entry name" value="SF2_C_SNF"/>
    <property type="match status" value="1"/>
</dbReference>
<dbReference type="PANTHER" id="PTHR45766">
    <property type="entry name" value="DNA ANNEALING HELICASE AND ENDONUCLEASE ZRANB3 FAMILY MEMBER"/>
    <property type="match status" value="1"/>
</dbReference>
<proteinExistence type="predicted"/>
<dbReference type="AlphaFoldDB" id="A0A0D3KGW0"/>
<protein>
    <recommendedName>
        <fullName evidence="2">Helicase ATP-binding domain-containing protein</fullName>
    </recommendedName>
</protein>
<reference evidence="4" key="1">
    <citation type="journal article" date="2013" name="Nature">
        <title>Pan genome of the phytoplankton Emiliania underpins its global distribution.</title>
        <authorList>
            <person name="Read B.A."/>
            <person name="Kegel J."/>
            <person name="Klute M.J."/>
            <person name="Kuo A."/>
            <person name="Lefebvre S.C."/>
            <person name="Maumus F."/>
            <person name="Mayer C."/>
            <person name="Miller J."/>
            <person name="Monier A."/>
            <person name="Salamov A."/>
            <person name="Young J."/>
            <person name="Aguilar M."/>
            <person name="Claverie J.M."/>
            <person name="Frickenhaus S."/>
            <person name="Gonzalez K."/>
            <person name="Herman E.K."/>
            <person name="Lin Y.C."/>
            <person name="Napier J."/>
            <person name="Ogata H."/>
            <person name="Sarno A.F."/>
            <person name="Shmutz J."/>
            <person name="Schroeder D."/>
            <person name="de Vargas C."/>
            <person name="Verret F."/>
            <person name="von Dassow P."/>
            <person name="Valentin K."/>
            <person name="Van de Peer Y."/>
            <person name="Wheeler G."/>
            <person name="Dacks J.B."/>
            <person name="Delwiche C.F."/>
            <person name="Dyhrman S.T."/>
            <person name="Glockner G."/>
            <person name="John U."/>
            <person name="Richards T."/>
            <person name="Worden A.Z."/>
            <person name="Zhang X."/>
            <person name="Grigoriev I.V."/>
            <person name="Allen A.E."/>
            <person name="Bidle K."/>
            <person name="Borodovsky M."/>
            <person name="Bowler C."/>
            <person name="Brownlee C."/>
            <person name="Cock J.M."/>
            <person name="Elias M."/>
            <person name="Gladyshev V.N."/>
            <person name="Groth M."/>
            <person name="Guda C."/>
            <person name="Hadaegh A."/>
            <person name="Iglesias-Rodriguez M.D."/>
            <person name="Jenkins J."/>
            <person name="Jones B.M."/>
            <person name="Lawson T."/>
            <person name="Leese F."/>
            <person name="Lindquist E."/>
            <person name="Lobanov A."/>
            <person name="Lomsadze A."/>
            <person name="Malik S.B."/>
            <person name="Marsh M.E."/>
            <person name="Mackinder L."/>
            <person name="Mock T."/>
            <person name="Mueller-Roeber B."/>
            <person name="Pagarete A."/>
            <person name="Parker M."/>
            <person name="Probert I."/>
            <person name="Quesneville H."/>
            <person name="Raines C."/>
            <person name="Rensing S.A."/>
            <person name="Riano-Pachon D.M."/>
            <person name="Richier S."/>
            <person name="Rokitta S."/>
            <person name="Shiraiwa Y."/>
            <person name="Soanes D.M."/>
            <person name="van der Giezen M."/>
            <person name="Wahlund T.M."/>
            <person name="Williams B."/>
            <person name="Wilson W."/>
            <person name="Wolfe G."/>
            <person name="Wurch L.L."/>
        </authorList>
    </citation>
    <scope>NUCLEOTIDE SEQUENCE</scope>
</reference>
<dbReference type="EnsemblProtists" id="EOD34995">
    <property type="protein sequence ID" value="EOD34995"/>
    <property type="gene ID" value="EMIHUDRAFT_228033"/>
</dbReference>
<dbReference type="KEGG" id="ehx:EMIHUDRAFT_228033"/>
<dbReference type="InterPro" id="IPR049730">
    <property type="entry name" value="SNF2/RAD54-like_C"/>
</dbReference>
<accession>A0A0D3KGW0</accession>
<dbReference type="GO" id="GO:0006281">
    <property type="term" value="P:DNA repair"/>
    <property type="evidence" value="ECO:0007669"/>
    <property type="project" value="TreeGrafter"/>
</dbReference>
<dbReference type="SMART" id="SM00487">
    <property type="entry name" value="DEXDc"/>
    <property type="match status" value="1"/>
</dbReference>
<name>A0A0D3KGW0_EMIH1</name>
<dbReference type="InterPro" id="IPR014001">
    <property type="entry name" value="Helicase_ATP-bd"/>
</dbReference>
<keyword evidence="1" id="KW-0378">Hydrolase</keyword>
<dbReference type="Gene3D" id="3.40.50.10810">
    <property type="entry name" value="Tandem AAA-ATPase domain"/>
    <property type="match status" value="1"/>
</dbReference>
<dbReference type="PaxDb" id="2903-EOD34995"/>
<dbReference type="GO" id="GO:0031297">
    <property type="term" value="P:replication fork processing"/>
    <property type="evidence" value="ECO:0007669"/>
    <property type="project" value="TreeGrafter"/>
</dbReference>
<dbReference type="GeneID" id="17280265"/>
<dbReference type="InterPro" id="IPR001650">
    <property type="entry name" value="Helicase_C-like"/>
</dbReference>
<dbReference type="SUPFAM" id="SSF52540">
    <property type="entry name" value="P-loop containing nucleoside triphosphate hydrolases"/>
    <property type="match status" value="2"/>
</dbReference>
<dbReference type="Pfam" id="PF00271">
    <property type="entry name" value="Helicase_C"/>
    <property type="match status" value="1"/>
</dbReference>
<dbReference type="PANTHER" id="PTHR45766:SF6">
    <property type="entry name" value="SWI_SNF-RELATED MATRIX-ASSOCIATED ACTIN-DEPENDENT REGULATOR OF CHROMATIN SUBFAMILY A-LIKE PROTEIN 1"/>
    <property type="match status" value="1"/>
</dbReference>
<dbReference type="eggNOG" id="KOG1000">
    <property type="taxonomic scope" value="Eukaryota"/>
</dbReference>
<dbReference type="GO" id="GO:0005524">
    <property type="term" value="F:ATP binding"/>
    <property type="evidence" value="ECO:0007669"/>
    <property type="project" value="InterPro"/>
</dbReference>
<dbReference type="Proteomes" id="UP000013827">
    <property type="component" value="Unassembled WGS sequence"/>
</dbReference>
<dbReference type="Gene3D" id="3.40.50.300">
    <property type="entry name" value="P-loop containing nucleotide triphosphate hydrolases"/>
    <property type="match status" value="1"/>
</dbReference>
<dbReference type="InterPro" id="IPR027417">
    <property type="entry name" value="P-loop_NTPase"/>
</dbReference>
<feature type="domain" description="Helicase ATP-binding" evidence="2">
    <location>
        <begin position="38"/>
        <end position="201"/>
    </location>
</feature>
<dbReference type="GO" id="GO:0043596">
    <property type="term" value="C:nuclear replication fork"/>
    <property type="evidence" value="ECO:0007669"/>
    <property type="project" value="TreeGrafter"/>
</dbReference>
<evidence type="ECO:0000313" key="4">
    <source>
        <dbReference type="Proteomes" id="UP000013827"/>
    </source>
</evidence>
<evidence type="ECO:0000256" key="1">
    <source>
        <dbReference type="ARBA" id="ARBA00022801"/>
    </source>
</evidence>